<dbReference type="AlphaFoldDB" id="A0AAQ1P516"/>
<name>A0AAQ1P516_9PSED</name>
<proteinExistence type="predicted"/>
<evidence type="ECO:0000313" key="2">
    <source>
        <dbReference type="Proteomes" id="UP000294335"/>
    </source>
</evidence>
<evidence type="ECO:0000313" key="1">
    <source>
        <dbReference type="EMBL" id="SPO60021.1"/>
    </source>
</evidence>
<reference evidence="1 2" key="1">
    <citation type="submission" date="2018-02" db="EMBL/GenBank/DDBJ databases">
        <authorList>
            <person name="Dubost A."/>
        </authorList>
    </citation>
    <scope>NUCLEOTIDE SEQUENCE [LARGE SCALE GENOMIC DNA]</scope>
    <source>
        <strain evidence="2">JV551A3</strain>
    </source>
</reference>
<accession>A0AAQ1P516</accession>
<comment type="caution">
    <text evidence="1">The sequence shown here is derived from an EMBL/GenBank/DDBJ whole genome shotgun (WGS) entry which is preliminary data.</text>
</comment>
<gene>
    <name evidence="1" type="ORF">JV551A3_V1_710006</name>
</gene>
<sequence length="60" mass="6535">MRVPNAVSSLGMSLTFNDRVSRPKSSDTAAVQYRAIGIGALWRLCVGHLRVRRVPDVPVG</sequence>
<keyword evidence="2" id="KW-1185">Reference proteome</keyword>
<organism evidence="1 2">
    <name type="scientific">Pseudomonas inefficax</name>
    <dbReference type="NCBI Taxonomy" id="2078786"/>
    <lineage>
        <taxon>Bacteria</taxon>
        <taxon>Pseudomonadati</taxon>
        <taxon>Pseudomonadota</taxon>
        <taxon>Gammaproteobacteria</taxon>
        <taxon>Pseudomonadales</taxon>
        <taxon>Pseudomonadaceae</taxon>
        <taxon>Pseudomonas</taxon>
    </lineage>
</organism>
<dbReference type="EMBL" id="OPYN01000071">
    <property type="protein sequence ID" value="SPO60021.1"/>
    <property type="molecule type" value="Genomic_DNA"/>
</dbReference>
<protein>
    <submittedName>
        <fullName evidence="1">Uncharacterized protein</fullName>
    </submittedName>
</protein>
<dbReference type="Proteomes" id="UP000294335">
    <property type="component" value="Unassembled WGS sequence"/>
</dbReference>